<comment type="caution">
    <text evidence="1">The sequence shown here is derived from an EMBL/GenBank/DDBJ whole genome shotgun (WGS) entry which is preliminary data.</text>
</comment>
<accession>A0ABQ6Q2B2</accession>
<proteinExistence type="predicted"/>
<dbReference type="Pfam" id="PF14305">
    <property type="entry name" value="ATPgrasp_TupA"/>
    <property type="match status" value="1"/>
</dbReference>
<evidence type="ECO:0000313" key="2">
    <source>
        <dbReference type="Proteomes" id="UP001307705"/>
    </source>
</evidence>
<name>A0ABQ6Q2B2_9BACT</name>
<dbReference type="Proteomes" id="UP001307705">
    <property type="component" value="Unassembled WGS sequence"/>
</dbReference>
<keyword evidence="2" id="KW-1185">Reference proteome</keyword>
<sequence length="325" mass="38250">MFAIRPFILNHIPSHFLKKNLLLGLDAWHEWNQKRKGYPELHRFFLAHQKYPLNLENPQTINQWIQFKKVHDRNPVLTQTSDKVLARAYVKEILGEKEGEEILIPVYQITDDARKIDFDSIPSEFFLKANHSSGGNLLVTPGMDRKEVIKQANLWLANSYGQHYHEWAYRNIPRKLICEKVLRDEKGQIPLDYKFYCIHGKVKMILFVKDRLGDQKRLFTDRDLRIIKGGYMLRYKEIPHLDEIPALPRMISIAEQLSASFRDLRVDLYALGEKVYFGELTHYDGSGLVPFDDIRLDYAFGDLLKKENADKTIWEALLERFPDYS</sequence>
<dbReference type="EMBL" id="BTPE01000008">
    <property type="protein sequence ID" value="GMQ34319.1"/>
    <property type="molecule type" value="Genomic_DNA"/>
</dbReference>
<dbReference type="InterPro" id="IPR029465">
    <property type="entry name" value="ATPgrasp_TupA"/>
</dbReference>
<gene>
    <name evidence="1" type="ORF">Ataiwa_25910</name>
</gene>
<reference evidence="1 2" key="1">
    <citation type="submission" date="2023-08" db="EMBL/GenBank/DDBJ databases">
        <title>Draft genome sequence of Algoriphagus taiwanensis.</title>
        <authorList>
            <person name="Takatani N."/>
            <person name="Hosokawa M."/>
            <person name="Sawabe T."/>
        </authorList>
    </citation>
    <scope>NUCLEOTIDE SEQUENCE [LARGE SCALE GENOMIC DNA]</scope>
    <source>
        <strain evidence="1 2">JCM 19755</strain>
    </source>
</reference>
<organism evidence="1 2">
    <name type="scientific">Algoriphagus taiwanensis</name>
    <dbReference type="NCBI Taxonomy" id="1445656"/>
    <lineage>
        <taxon>Bacteria</taxon>
        <taxon>Pseudomonadati</taxon>
        <taxon>Bacteroidota</taxon>
        <taxon>Cytophagia</taxon>
        <taxon>Cytophagales</taxon>
        <taxon>Cyclobacteriaceae</taxon>
        <taxon>Algoriphagus</taxon>
    </lineage>
</organism>
<dbReference type="RefSeq" id="WP_338229142.1">
    <property type="nucleotide sequence ID" value="NZ_BTPE01000008.1"/>
</dbReference>
<protein>
    <submittedName>
        <fullName evidence="1">ATP-grasp fold amidoligase family protein</fullName>
    </submittedName>
</protein>
<evidence type="ECO:0000313" key="1">
    <source>
        <dbReference type="EMBL" id="GMQ34319.1"/>
    </source>
</evidence>